<dbReference type="RefSeq" id="WP_344880083.1">
    <property type="nucleotide sequence ID" value="NZ_BAABAL010000018.1"/>
</dbReference>
<proteinExistence type="predicted"/>
<accession>A0ABP7T7J4</accession>
<evidence type="ECO:0000313" key="1">
    <source>
        <dbReference type="EMBL" id="GAA4022255.1"/>
    </source>
</evidence>
<comment type="caution">
    <text evidence="1">The sequence shown here is derived from an EMBL/GenBank/DDBJ whole genome shotgun (WGS) entry which is preliminary data.</text>
</comment>
<dbReference type="EMBL" id="BAABAL010000018">
    <property type="protein sequence ID" value="GAA4022255.1"/>
    <property type="molecule type" value="Genomic_DNA"/>
</dbReference>
<gene>
    <name evidence="1" type="ORF">GCM10022247_53080</name>
</gene>
<evidence type="ECO:0000313" key="2">
    <source>
        <dbReference type="Proteomes" id="UP001501747"/>
    </source>
</evidence>
<reference evidence="2" key="1">
    <citation type="journal article" date="2019" name="Int. J. Syst. Evol. Microbiol.">
        <title>The Global Catalogue of Microorganisms (GCM) 10K type strain sequencing project: providing services to taxonomists for standard genome sequencing and annotation.</title>
        <authorList>
            <consortium name="The Broad Institute Genomics Platform"/>
            <consortium name="The Broad Institute Genome Sequencing Center for Infectious Disease"/>
            <person name="Wu L."/>
            <person name="Ma J."/>
        </authorList>
    </citation>
    <scope>NUCLEOTIDE SEQUENCE [LARGE SCALE GENOMIC DNA]</scope>
    <source>
        <strain evidence="2">JCM 17342</strain>
    </source>
</reference>
<name>A0ABP7T7J4_9PSEU</name>
<dbReference type="Proteomes" id="UP001501747">
    <property type="component" value="Unassembled WGS sequence"/>
</dbReference>
<sequence length="70" mass="7699">MTSEQAPRTGDTVTIKPGVTCGGVDVAGVRLRVTQAYTEADGRQWLWGTDPDGHRYRLPCLIVSVTEPRR</sequence>
<protein>
    <submittedName>
        <fullName evidence="1">Uncharacterized protein</fullName>
    </submittedName>
</protein>
<organism evidence="1 2">
    <name type="scientific">Allokutzneria multivorans</name>
    <dbReference type="NCBI Taxonomy" id="1142134"/>
    <lineage>
        <taxon>Bacteria</taxon>
        <taxon>Bacillati</taxon>
        <taxon>Actinomycetota</taxon>
        <taxon>Actinomycetes</taxon>
        <taxon>Pseudonocardiales</taxon>
        <taxon>Pseudonocardiaceae</taxon>
        <taxon>Allokutzneria</taxon>
    </lineage>
</organism>
<keyword evidence="2" id="KW-1185">Reference proteome</keyword>